<feature type="transmembrane region" description="Helical" evidence="1">
    <location>
        <begin position="91"/>
        <end position="123"/>
    </location>
</feature>
<accession>A0A820XN62</accession>
<name>A0A820XN62_9BILA</name>
<keyword evidence="1" id="KW-0472">Membrane</keyword>
<evidence type="ECO:0000313" key="3">
    <source>
        <dbReference type="EMBL" id="CAF4535917.1"/>
    </source>
</evidence>
<comment type="caution">
    <text evidence="3">The sequence shown here is derived from an EMBL/GenBank/DDBJ whole genome shotgun (WGS) entry which is preliminary data.</text>
</comment>
<feature type="transmembrane region" description="Helical" evidence="1">
    <location>
        <begin position="129"/>
        <end position="153"/>
    </location>
</feature>
<dbReference type="AlphaFoldDB" id="A0A820XN62"/>
<proteinExistence type="predicted"/>
<keyword evidence="2" id="KW-0732">Signal</keyword>
<evidence type="ECO:0000256" key="1">
    <source>
        <dbReference type="SAM" id="Phobius"/>
    </source>
</evidence>
<keyword evidence="1" id="KW-0812">Transmembrane</keyword>
<dbReference type="Proteomes" id="UP000663848">
    <property type="component" value="Unassembled WGS sequence"/>
</dbReference>
<feature type="signal peptide" evidence="2">
    <location>
        <begin position="1"/>
        <end position="25"/>
    </location>
</feature>
<evidence type="ECO:0000256" key="2">
    <source>
        <dbReference type="SAM" id="SignalP"/>
    </source>
</evidence>
<dbReference type="EMBL" id="CAJOBR010000680">
    <property type="protein sequence ID" value="CAF4535917.1"/>
    <property type="molecule type" value="Genomic_DNA"/>
</dbReference>
<feature type="chain" id="PRO_5032602845" evidence="2">
    <location>
        <begin position="26"/>
        <end position="164"/>
    </location>
</feature>
<organism evidence="3 4">
    <name type="scientific">Rotaria socialis</name>
    <dbReference type="NCBI Taxonomy" id="392032"/>
    <lineage>
        <taxon>Eukaryota</taxon>
        <taxon>Metazoa</taxon>
        <taxon>Spiralia</taxon>
        <taxon>Gnathifera</taxon>
        <taxon>Rotifera</taxon>
        <taxon>Eurotatoria</taxon>
        <taxon>Bdelloidea</taxon>
        <taxon>Philodinida</taxon>
        <taxon>Philodinidae</taxon>
        <taxon>Rotaria</taxon>
    </lineage>
</organism>
<sequence>MFSQIMSILIGTLLISLALINLSSNINPSLHLFMDELFKQIHDNIPIEYLRQTSLNKVKTIFSIFLLISGCVLHFCNGLRQTSLNKVKTIFSIFLLISGCVLHFCNGIKRLIFLIPLSIISIYMVESTIIYSLTLQSVIVYIFLLMSILLVIFNDCAELDEIEI</sequence>
<keyword evidence="1" id="KW-1133">Transmembrane helix</keyword>
<protein>
    <submittedName>
        <fullName evidence="3">Uncharacterized protein</fullName>
    </submittedName>
</protein>
<evidence type="ECO:0000313" key="4">
    <source>
        <dbReference type="Proteomes" id="UP000663848"/>
    </source>
</evidence>
<reference evidence="3" key="1">
    <citation type="submission" date="2021-02" db="EMBL/GenBank/DDBJ databases">
        <authorList>
            <person name="Nowell W R."/>
        </authorList>
    </citation>
    <scope>NUCLEOTIDE SEQUENCE</scope>
</reference>
<gene>
    <name evidence="3" type="ORF">QYT958_LOCUS7243</name>
</gene>
<feature type="transmembrane region" description="Helical" evidence="1">
    <location>
        <begin position="60"/>
        <end position="79"/>
    </location>
</feature>